<evidence type="ECO:0000256" key="1">
    <source>
        <dbReference type="ARBA" id="ARBA00006484"/>
    </source>
</evidence>
<sequence length="114" mass="11777">MTNLSTLEGKVALITGGASVIGECAAEVIAGHGAKVAGSDIQDELGHSLAKALGPSSSSYVHCAVTDEAQVRNAVSTAVRTYEAHVSGLNLFKDGGFTIQSPSFRMFQHPEESS</sequence>
<organism evidence="3 4">
    <name type="scientific">Salix suchowensis</name>
    <dbReference type="NCBI Taxonomy" id="1278906"/>
    <lineage>
        <taxon>Eukaryota</taxon>
        <taxon>Viridiplantae</taxon>
        <taxon>Streptophyta</taxon>
        <taxon>Embryophyta</taxon>
        <taxon>Tracheophyta</taxon>
        <taxon>Spermatophyta</taxon>
        <taxon>Magnoliopsida</taxon>
        <taxon>eudicotyledons</taxon>
        <taxon>Gunneridae</taxon>
        <taxon>Pentapetalae</taxon>
        <taxon>rosids</taxon>
        <taxon>fabids</taxon>
        <taxon>Malpighiales</taxon>
        <taxon>Salicaceae</taxon>
        <taxon>Saliceae</taxon>
        <taxon>Salix</taxon>
    </lineage>
</organism>
<keyword evidence="2" id="KW-0560">Oxidoreductase</keyword>
<dbReference type="Gene3D" id="3.40.50.720">
    <property type="entry name" value="NAD(P)-binding Rossmann-like Domain"/>
    <property type="match status" value="1"/>
</dbReference>
<protein>
    <submittedName>
        <fullName evidence="3">Uncharacterized protein</fullName>
    </submittedName>
</protein>
<evidence type="ECO:0000313" key="3">
    <source>
        <dbReference type="EMBL" id="KAJ6382455.1"/>
    </source>
</evidence>
<reference evidence="3" key="2">
    <citation type="journal article" date="2023" name="Int. J. Mol. Sci.">
        <title>De Novo Assembly and Annotation of 11 Diverse Shrub Willow (Salix) Genomes Reveals Novel Gene Organization in Sex-Linked Regions.</title>
        <authorList>
            <person name="Hyden B."/>
            <person name="Feng K."/>
            <person name="Yates T.B."/>
            <person name="Jawdy S."/>
            <person name="Cereghino C."/>
            <person name="Smart L.B."/>
            <person name="Muchero W."/>
        </authorList>
    </citation>
    <scope>NUCLEOTIDE SEQUENCE</scope>
    <source>
        <tissue evidence="3">Shoot tip</tissue>
    </source>
</reference>
<dbReference type="PANTHER" id="PTHR43180">
    <property type="entry name" value="3-OXOACYL-(ACYL-CARRIER-PROTEIN) REDUCTASE (AFU_ORTHOLOGUE AFUA_6G11210)"/>
    <property type="match status" value="1"/>
</dbReference>
<dbReference type="Pfam" id="PF00106">
    <property type="entry name" value="adh_short"/>
    <property type="match status" value="1"/>
</dbReference>
<dbReference type="PANTHER" id="PTHR43180:SF50">
    <property type="entry name" value="SHORT CHAIN DEHYDROGENASE"/>
    <property type="match status" value="1"/>
</dbReference>
<dbReference type="Proteomes" id="UP001141253">
    <property type="component" value="Chromosome 6"/>
</dbReference>
<proteinExistence type="inferred from homology"/>
<comment type="caution">
    <text evidence="3">The sequence shown here is derived from an EMBL/GenBank/DDBJ whole genome shotgun (WGS) entry which is preliminary data.</text>
</comment>
<keyword evidence="4" id="KW-1185">Reference proteome</keyword>
<evidence type="ECO:0000313" key="4">
    <source>
        <dbReference type="Proteomes" id="UP001141253"/>
    </source>
</evidence>
<reference evidence="3" key="1">
    <citation type="submission" date="2022-10" db="EMBL/GenBank/DDBJ databases">
        <authorList>
            <person name="Hyden B.L."/>
            <person name="Feng K."/>
            <person name="Yates T."/>
            <person name="Jawdy S."/>
            <person name="Smart L.B."/>
            <person name="Muchero W."/>
        </authorList>
    </citation>
    <scope>NUCLEOTIDE SEQUENCE</scope>
    <source>
        <tissue evidence="3">Shoot tip</tissue>
    </source>
</reference>
<evidence type="ECO:0000256" key="2">
    <source>
        <dbReference type="ARBA" id="ARBA00023002"/>
    </source>
</evidence>
<dbReference type="InterPro" id="IPR036291">
    <property type="entry name" value="NAD(P)-bd_dom_sf"/>
</dbReference>
<comment type="similarity">
    <text evidence="1">Belongs to the short-chain dehydrogenases/reductases (SDR) family.</text>
</comment>
<gene>
    <name evidence="3" type="ORF">OIU77_030994</name>
</gene>
<name>A0ABQ9BHG3_9ROSI</name>
<dbReference type="SUPFAM" id="SSF51735">
    <property type="entry name" value="NAD(P)-binding Rossmann-fold domains"/>
    <property type="match status" value="1"/>
</dbReference>
<dbReference type="EMBL" id="JAPFFI010000009">
    <property type="protein sequence ID" value="KAJ6382455.1"/>
    <property type="molecule type" value="Genomic_DNA"/>
</dbReference>
<accession>A0ABQ9BHG3</accession>
<dbReference type="InterPro" id="IPR002347">
    <property type="entry name" value="SDR_fam"/>
</dbReference>